<feature type="transmembrane region" description="Helical" evidence="7">
    <location>
        <begin position="12"/>
        <end position="32"/>
    </location>
</feature>
<keyword evidence="3" id="KW-1003">Cell membrane</keyword>
<dbReference type="Pfam" id="PF01757">
    <property type="entry name" value="Acyl_transf_3"/>
    <property type="match status" value="1"/>
</dbReference>
<dbReference type="EMBL" id="QFOT01000048">
    <property type="protein sequence ID" value="PZP55842.1"/>
    <property type="molecule type" value="Genomic_DNA"/>
</dbReference>
<dbReference type="PANTHER" id="PTHR40074:SF2">
    <property type="entry name" value="O-ACETYLTRANSFERASE WECH"/>
    <property type="match status" value="1"/>
</dbReference>
<evidence type="ECO:0000256" key="1">
    <source>
        <dbReference type="ARBA" id="ARBA00004651"/>
    </source>
</evidence>
<feature type="transmembrane region" description="Helical" evidence="7">
    <location>
        <begin position="296"/>
        <end position="312"/>
    </location>
</feature>
<feature type="transmembrane region" description="Helical" evidence="7">
    <location>
        <begin position="52"/>
        <end position="70"/>
    </location>
</feature>
<dbReference type="Proteomes" id="UP000249739">
    <property type="component" value="Unassembled WGS sequence"/>
</dbReference>
<evidence type="ECO:0000259" key="8">
    <source>
        <dbReference type="Pfam" id="PF01757"/>
    </source>
</evidence>
<feature type="transmembrane region" description="Helical" evidence="7">
    <location>
        <begin position="181"/>
        <end position="198"/>
    </location>
</feature>
<dbReference type="InterPro" id="IPR002656">
    <property type="entry name" value="Acyl_transf_3_dom"/>
</dbReference>
<feature type="transmembrane region" description="Helical" evidence="7">
    <location>
        <begin position="82"/>
        <end position="103"/>
    </location>
</feature>
<comment type="caution">
    <text evidence="9">The sequence shown here is derived from an EMBL/GenBank/DDBJ whole genome shotgun (WGS) entry which is preliminary data.</text>
</comment>
<dbReference type="AlphaFoldDB" id="A0A2W5HJI6"/>
<gene>
    <name evidence="9" type="ORF">DI586_05620</name>
</gene>
<keyword evidence="4 7" id="KW-0812">Transmembrane</keyword>
<dbReference type="GO" id="GO:0009246">
    <property type="term" value="P:enterobacterial common antigen biosynthetic process"/>
    <property type="evidence" value="ECO:0007669"/>
    <property type="project" value="TreeGrafter"/>
</dbReference>
<evidence type="ECO:0000256" key="2">
    <source>
        <dbReference type="ARBA" id="ARBA00007400"/>
    </source>
</evidence>
<accession>A0A2W5HJI6</accession>
<evidence type="ECO:0000256" key="4">
    <source>
        <dbReference type="ARBA" id="ARBA00022692"/>
    </source>
</evidence>
<organism evidence="9 10">
    <name type="scientific">Micavibrio aeruginosavorus</name>
    <dbReference type="NCBI Taxonomy" id="349221"/>
    <lineage>
        <taxon>Bacteria</taxon>
        <taxon>Pseudomonadati</taxon>
        <taxon>Bdellovibrionota</taxon>
        <taxon>Bdellovibrionia</taxon>
        <taxon>Bdellovibrionales</taxon>
        <taxon>Pseudobdellovibrionaceae</taxon>
        <taxon>Micavibrio</taxon>
    </lineage>
</organism>
<feature type="transmembrane region" description="Helical" evidence="7">
    <location>
        <begin position="237"/>
        <end position="257"/>
    </location>
</feature>
<feature type="transmembrane region" description="Helical" evidence="7">
    <location>
        <begin position="141"/>
        <end position="161"/>
    </location>
</feature>
<dbReference type="GO" id="GO:0016413">
    <property type="term" value="F:O-acetyltransferase activity"/>
    <property type="evidence" value="ECO:0007669"/>
    <property type="project" value="TreeGrafter"/>
</dbReference>
<proteinExistence type="inferred from homology"/>
<comment type="similarity">
    <text evidence="2">Belongs to the acyltransferase 3 family.</text>
</comment>
<feature type="domain" description="Acyltransferase 3" evidence="8">
    <location>
        <begin position="13"/>
        <end position="310"/>
    </location>
</feature>
<feature type="transmembrane region" description="Helical" evidence="7">
    <location>
        <begin position="269"/>
        <end position="290"/>
    </location>
</feature>
<evidence type="ECO:0000313" key="10">
    <source>
        <dbReference type="Proteomes" id="UP000249739"/>
    </source>
</evidence>
<protein>
    <recommendedName>
        <fullName evidence="8">Acyltransferase 3 domain-containing protein</fullName>
    </recommendedName>
</protein>
<keyword evidence="5 7" id="KW-1133">Transmembrane helix</keyword>
<feature type="non-terminal residue" evidence="9">
    <location>
        <position position="313"/>
    </location>
</feature>
<feature type="transmembrane region" description="Helical" evidence="7">
    <location>
        <begin position="210"/>
        <end position="231"/>
    </location>
</feature>
<sequence length="313" mass="34868">MKNSSISYPDRHIGIDACRVFAFACVVILHSFQPLGHDPEAGTVLTQFCRWAVPFFFLTTGYFLGFSKLSTIDGVWKLIRRLAPIMVFWLFVYMVFFGKLYALKRPDVLLSYILTGGPAFHLWFISALGISAAGVYLMRGFGWAGLMAVGIALYLLGLAFGPYRELLSLPEIPWQGTFKTRWGPFLGYILVATGYYLGRTQIKLSMETGLLMALTGLAFQFIEGYSLWFAGKNFVPYDYLAGTALFGFGTFVMALNAGNSKFMQAVAKYGPVTLGAYCIHLFFIQFLAVYFDQADIALGLYLSSIVCVLSLFV</sequence>
<dbReference type="GO" id="GO:0005886">
    <property type="term" value="C:plasma membrane"/>
    <property type="evidence" value="ECO:0007669"/>
    <property type="project" value="UniProtKB-SubCell"/>
</dbReference>
<evidence type="ECO:0000256" key="5">
    <source>
        <dbReference type="ARBA" id="ARBA00022989"/>
    </source>
</evidence>
<reference evidence="9 10" key="1">
    <citation type="submission" date="2017-08" db="EMBL/GenBank/DDBJ databases">
        <title>Infants hospitalized years apart are colonized by the same room-sourced microbial strains.</title>
        <authorList>
            <person name="Brooks B."/>
            <person name="Olm M.R."/>
            <person name="Firek B.A."/>
            <person name="Baker R."/>
            <person name="Thomas B.C."/>
            <person name="Morowitz M.J."/>
            <person name="Banfield J.F."/>
        </authorList>
    </citation>
    <scope>NUCLEOTIDE SEQUENCE [LARGE SCALE GENOMIC DNA]</scope>
    <source>
        <strain evidence="9">S2_006_000_R2_64</strain>
    </source>
</reference>
<keyword evidence="6 7" id="KW-0472">Membrane</keyword>
<evidence type="ECO:0000256" key="3">
    <source>
        <dbReference type="ARBA" id="ARBA00022475"/>
    </source>
</evidence>
<comment type="subcellular location">
    <subcellularLocation>
        <location evidence="1">Cell membrane</location>
        <topology evidence="1">Multi-pass membrane protein</topology>
    </subcellularLocation>
</comment>
<evidence type="ECO:0000256" key="7">
    <source>
        <dbReference type="SAM" id="Phobius"/>
    </source>
</evidence>
<dbReference type="PANTHER" id="PTHR40074">
    <property type="entry name" value="O-ACETYLTRANSFERASE WECH"/>
    <property type="match status" value="1"/>
</dbReference>
<evidence type="ECO:0000256" key="6">
    <source>
        <dbReference type="ARBA" id="ARBA00023136"/>
    </source>
</evidence>
<evidence type="ECO:0000313" key="9">
    <source>
        <dbReference type="EMBL" id="PZP55842.1"/>
    </source>
</evidence>
<name>A0A2W5HJI6_9BACT</name>
<feature type="transmembrane region" description="Helical" evidence="7">
    <location>
        <begin position="109"/>
        <end position="129"/>
    </location>
</feature>